<comment type="caution">
    <text evidence="3">The sequence shown here is derived from an EMBL/GenBank/DDBJ whole genome shotgun (WGS) entry which is preliminary data.</text>
</comment>
<evidence type="ECO:0000256" key="1">
    <source>
        <dbReference type="SAM" id="MobiDB-lite"/>
    </source>
</evidence>
<evidence type="ECO:0000313" key="3">
    <source>
        <dbReference type="EMBL" id="OJD13515.1"/>
    </source>
</evidence>
<dbReference type="OrthoDB" id="4178423at2759"/>
<name>A0A1J9Q027_9EURO</name>
<feature type="compositionally biased region" description="Basic and acidic residues" evidence="1">
    <location>
        <begin position="22"/>
        <end position="32"/>
    </location>
</feature>
<dbReference type="EMBL" id="LGRN01000293">
    <property type="protein sequence ID" value="OJD13515.1"/>
    <property type="molecule type" value="Genomic_DNA"/>
</dbReference>
<proteinExistence type="predicted"/>
<dbReference type="STRING" id="1447872.A0A1J9Q027"/>
<dbReference type="Proteomes" id="UP000182235">
    <property type="component" value="Unassembled WGS sequence"/>
</dbReference>
<protein>
    <recommendedName>
        <fullName evidence="2">HNH nuclease domain-containing protein</fullName>
    </recommendedName>
</protein>
<sequence length="385" mass="43719">MAPKQIKRKRPTSLRTSPRKSMRLESAQREEGAGIPRPLSRTSGISTLSTEPGDETWKMLSSQAADRINKYIQVNRKNDDKVISTLLAFLEWLPDEGKLSFAWDILACNNDDDLHAVFWNLVTGLLFQMKTTSRKTSVSSSPHEKRMNNAEVIAASLSVSQSRDPKFRETCLQRDNYKCVVTKEMDIDYWEEIGCPSDVLFGDVEAAHIIPFAYASWNDRPASSKNISNAWELLYRCFPAIRRVGMSIESINDPSNGIILRNFIHNEFEKFRCTLVATKTPHVYTFKTFRRFPPTYRSSLPTDGIVTMQHTLDSENVNPPSPVFFDCHHRIAEVLNASGIEEVIEKLTREWEDIKIYGGHGSLDPLGRSDVSGILETALWQRVCG</sequence>
<evidence type="ECO:0000259" key="2">
    <source>
        <dbReference type="Pfam" id="PF13391"/>
    </source>
</evidence>
<feature type="compositionally biased region" description="Basic residues" evidence="1">
    <location>
        <begin position="1"/>
        <end position="21"/>
    </location>
</feature>
<dbReference type="Pfam" id="PF13391">
    <property type="entry name" value="HNH_2"/>
    <property type="match status" value="1"/>
</dbReference>
<organism evidence="3 4">
    <name type="scientific">Emergomyces pasteurianus Ep9510</name>
    <dbReference type="NCBI Taxonomy" id="1447872"/>
    <lineage>
        <taxon>Eukaryota</taxon>
        <taxon>Fungi</taxon>
        <taxon>Dikarya</taxon>
        <taxon>Ascomycota</taxon>
        <taxon>Pezizomycotina</taxon>
        <taxon>Eurotiomycetes</taxon>
        <taxon>Eurotiomycetidae</taxon>
        <taxon>Onygenales</taxon>
        <taxon>Ajellomycetaceae</taxon>
        <taxon>Emergomyces</taxon>
    </lineage>
</organism>
<feature type="compositionally biased region" description="Polar residues" evidence="1">
    <location>
        <begin position="40"/>
        <end position="50"/>
    </location>
</feature>
<evidence type="ECO:0000313" key="4">
    <source>
        <dbReference type="Proteomes" id="UP000182235"/>
    </source>
</evidence>
<dbReference type="InterPro" id="IPR003615">
    <property type="entry name" value="HNH_nuc"/>
</dbReference>
<accession>A0A1J9Q027</accession>
<dbReference type="VEuPathDB" id="FungiDB:AJ78_06041"/>
<keyword evidence="4" id="KW-1185">Reference proteome</keyword>
<feature type="domain" description="HNH nuclease" evidence="2">
    <location>
        <begin position="179"/>
        <end position="275"/>
    </location>
</feature>
<dbReference type="AlphaFoldDB" id="A0A1J9Q027"/>
<feature type="region of interest" description="Disordered" evidence="1">
    <location>
        <begin position="1"/>
        <end position="52"/>
    </location>
</feature>
<reference evidence="3 4" key="1">
    <citation type="submission" date="2015-07" db="EMBL/GenBank/DDBJ databases">
        <title>Emmonsia species relationships and genome sequence.</title>
        <authorList>
            <consortium name="The Broad Institute Genomics Platform"/>
            <person name="Cuomo C.A."/>
            <person name="Munoz J.F."/>
            <person name="Imamovic A."/>
            <person name="Priest M.E."/>
            <person name="Young S."/>
            <person name="Clay O.K."/>
            <person name="McEwen J.G."/>
        </authorList>
    </citation>
    <scope>NUCLEOTIDE SEQUENCE [LARGE SCALE GENOMIC DNA]</scope>
    <source>
        <strain evidence="3 4">UAMH 9510</strain>
    </source>
</reference>
<gene>
    <name evidence="3" type="ORF">AJ78_06041</name>
</gene>